<evidence type="ECO:0000313" key="5">
    <source>
        <dbReference type="Proteomes" id="UP000008520"/>
    </source>
</evidence>
<gene>
    <name evidence="4" type="ordered locus">LCGL_1411</name>
</gene>
<reference evidence="4 5" key="1">
    <citation type="journal article" date="2011" name="PLoS ONE">
        <title>Complete genome sequence and comparative analysis of the fish pathogen Lactococcus garvieae.</title>
        <authorList>
            <person name="Morita H."/>
            <person name="Toh H."/>
            <person name="Oshima K."/>
            <person name="Yoshizaki M."/>
            <person name="Kawanishi M."/>
            <person name="Nakaya K."/>
            <person name="Suzuki T."/>
            <person name="Miyauchi E."/>
            <person name="Ishii Y."/>
            <person name="Tanabe S."/>
            <person name="Murakami M."/>
            <person name="Hattori M."/>
        </authorList>
    </citation>
    <scope>NUCLEOTIDE SEQUENCE [LARGE SCALE GENOMIC DNA]</scope>
    <source>
        <strain evidence="4 5">Lg2</strain>
    </source>
</reference>
<feature type="compositionally biased region" description="Polar residues" evidence="2">
    <location>
        <begin position="217"/>
        <end position="227"/>
    </location>
</feature>
<dbReference type="KEGG" id="lgv:LCGL_1411"/>
<feature type="coiled-coil region" evidence="1">
    <location>
        <begin position="31"/>
        <end position="59"/>
    </location>
</feature>
<feature type="compositionally biased region" description="Polar residues" evidence="2">
    <location>
        <begin position="186"/>
        <end position="208"/>
    </location>
</feature>
<organism evidence="4 5">
    <name type="scientific">Lactococcus garvieae (strain Lg2)</name>
    <name type="common">Enterococcus seriolicida</name>
    <dbReference type="NCBI Taxonomy" id="420890"/>
    <lineage>
        <taxon>Bacteria</taxon>
        <taxon>Bacillati</taxon>
        <taxon>Bacillota</taxon>
        <taxon>Bacilli</taxon>
        <taxon>Lactobacillales</taxon>
        <taxon>Streptococcaceae</taxon>
        <taxon>Lactococcus</taxon>
    </lineage>
</organism>
<feature type="region of interest" description="Disordered" evidence="2">
    <location>
        <begin position="173"/>
        <end position="294"/>
    </location>
</feature>
<dbReference type="RefSeq" id="WP_014025129.1">
    <property type="nucleotide sequence ID" value="NC_017490.1"/>
</dbReference>
<evidence type="ECO:0000313" key="4">
    <source>
        <dbReference type="EMBL" id="BAK60871.1"/>
    </source>
</evidence>
<protein>
    <submittedName>
        <fullName evidence="4">Uncharacterized protein</fullName>
    </submittedName>
</protein>
<dbReference type="EMBL" id="AP009333">
    <property type="protein sequence ID" value="BAK60871.1"/>
    <property type="molecule type" value="Genomic_DNA"/>
</dbReference>
<feature type="signal peptide" evidence="3">
    <location>
        <begin position="1"/>
        <end position="25"/>
    </location>
</feature>
<accession>F9VEX0</accession>
<evidence type="ECO:0000256" key="3">
    <source>
        <dbReference type="SAM" id="SignalP"/>
    </source>
</evidence>
<dbReference type="HOGENOM" id="CLU_815830_0_0_9"/>
<dbReference type="PATRIC" id="fig|420890.5.peg.1394"/>
<feature type="compositionally biased region" description="Low complexity" evidence="2">
    <location>
        <begin position="228"/>
        <end position="237"/>
    </location>
</feature>
<name>F9VEX0_LACGL</name>
<sequence length="340" mass="35053">MKLNKKQTIVGVSLAILLLGGAAGATYSHNVKAEKAKQVQQEKEKKQAIENAKQADKELLIKAKASLAEAQKNPSANNLELAKKAISQVKDDKVAQQLTKELDGIKNRVKLETEAKKAVADYQKDATNADKLKKAQTAVSKLTSDYSKTLKAKLTKDIAASKAQADKAKKAEAAKVAASDVKSVDNSNKATKSNNSEVNQSQAENSVVTDPAPVNNGAATNDNVNAYQPTPQTPQAPSGGGNSGSGNTSNPNPPSTGGGNTVTPPTGGGNSGGNGNTGGNNGGGTVTPPPAETFTGWVRRNGVIVWSQGGFSSLAEAGRAAAAWANAHMDFDGDWSSGAY</sequence>
<keyword evidence="3" id="KW-0732">Signal</keyword>
<proteinExistence type="predicted"/>
<feature type="compositionally biased region" description="Low complexity" evidence="2">
    <location>
        <begin position="174"/>
        <end position="185"/>
    </location>
</feature>
<evidence type="ECO:0000256" key="2">
    <source>
        <dbReference type="SAM" id="MobiDB-lite"/>
    </source>
</evidence>
<feature type="compositionally biased region" description="Gly residues" evidence="2">
    <location>
        <begin position="256"/>
        <end position="285"/>
    </location>
</feature>
<dbReference type="STRING" id="420890.LCGL_1411"/>
<evidence type="ECO:0000256" key="1">
    <source>
        <dbReference type="SAM" id="Coils"/>
    </source>
</evidence>
<keyword evidence="1" id="KW-0175">Coiled coil</keyword>
<feature type="chain" id="PRO_5003394380" evidence="3">
    <location>
        <begin position="26"/>
        <end position="340"/>
    </location>
</feature>
<dbReference type="AlphaFoldDB" id="F9VEX0"/>
<keyword evidence="5" id="KW-1185">Reference proteome</keyword>
<dbReference type="Proteomes" id="UP000008520">
    <property type="component" value="Chromosome"/>
</dbReference>